<feature type="chain" id="PRO_5046079148" evidence="2">
    <location>
        <begin position="20"/>
        <end position="353"/>
    </location>
</feature>
<reference evidence="3 4" key="1">
    <citation type="submission" date="2023-01" db="EMBL/GenBank/DDBJ databases">
        <title>Novel species of the genus Vogesella isolated from rivers.</title>
        <authorList>
            <person name="Lu H."/>
        </authorList>
    </citation>
    <scope>NUCLEOTIDE SEQUENCE [LARGE SCALE GENOMIC DNA]</scope>
    <source>
        <strain evidence="3 4">DC21W</strain>
    </source>
</reference>
<dbReference type="SUPFAM" id="SSF53850">
    <property type="entry name" value="Periplasmic binding protein-like II"/>
    <property type="match status" value="1"/>
</dbReference>
<evidence type="ECO:0000313" key="3">
    <source>
        <dbReference type="EMBL" id="MDC7715867.1"/>
    </source>
</evidence>
<comment type="caution">
    <text evidence="3">The sequence shown here is derived from an EMBL/GenBank/DDBJ whole genome shotgun (WGS) entry which is preliminary data.</text>
</comment>
<evidence type="ECO:0000313" key="4">
    <source>
        <dbReference type="Proteomes" id="UP001219956"/>
    </source>
</evidence>
<dbReference type="Gene3D" id="3.40.190.10">
    <property type="entry name" value="Periplasmic binding protein-like II"/>
    <property type="match status" value="2"/>
</dbReference>
<proteinExistence type="predicted"/>
<dbReference type="RefSeq" id="WP_272750346.1">
    <property type="nucleotide sequence ID" value="NZ_JAQQLF010000001.1"/>
</dbReference>
<keyword evidence="1 2" id="KW-0732">Signal</keyword>
<evidence type="ECO:0000256" key="1">
    <source>
        <dbReference type="ARBA" id="ARBA00022729"/>
    </source>
</evidence>
<gene>
    <name evidence="3" type="ORF">PQU95_01345</name>
</gene>
<dbReference type="EMBL" id="JAQQLF010000001">
    <property type="protein sequence ID" value="MDC7715867.1"/>
    <property type="molecule type" value="Genomic_DNA"/>
</dbReference>
<dbReference type="PANTHER" id="PTHR30006:SF25">
    <property type="entry name" value="PHOSPHOGLYCERATE TRANSPORT REGULATORY PROTEIN PGTC"/>
    <property type="match status" value="1"/>
</dbReference>
<evidence type="ECO:0000256" key="2">
    <source>
        <dbReference type="SAM" id="SignalP"/>
    </source>
</evidence>
<dbReference type="Pfam" id="PF13531">
    <property type="entry name" value="SBP_bac_11"/>
    <property type="match status" value="1"/>
</dbReference>
<dbReference type="Proteomes" id="UP001219956">
    <property type="component" value="Unassembled WGS sequence"/>
</dbReference>
<protein>
    <submittedName>
        <fullName evidence="3">ABC transporter substrate-binding protein</fullName>
    </submittedName>
</protein>
<name>A0ABT5ITI2_9NEIS</name>
<organism evidence="3 4">
    <name type="scientific">Vogesella aquatica</name>
    <dbReference type="NCBI Taxonomy" id="2984206"/>
    <lineage>
        <taxon>Bacteria</taxon>
        <taxon>Pseudomonadati</taxon>
        <taxon>Pseudomonadota</taxon>
        <taxon>Betaproteobacteria</taxon>
        <taxon>Neisseriales</taxon>
        <taxon>Chromobacteriaceae</taxon>
        <taxon>Vogesella</taxon>
    </lineage>
</organism>
<keyword evidence="4" id="KW-1185">Reference proteome</keyword>
<dbReference type="PANTHER" id="PTHR30006">
    <property type="entry name" value="THIAMINE-BINDING PERIPLASMIC PROTEIN-RELATED"/>
    <property type="match status" value="1"/>
</dbReference>
<accession>A0ABT5ITI2</accession>
<feature type="signal peptide" evidence="2">
    <location>
        <begin position="1"/>
        <end position="19"/>
    </location>
</feature>
<sequence>MHRFLLTWLCLAISPLLLAGNGMQSGLSEAARREGTLLVHATIDREQVAPLLQAFQQRYPFIRVQYQELNSADIYRRALGNNAASGDVLWSSAMDLQIKLVNDGYALRYSSPQKDALPDWASWRDEVYGTTFEPVVFAYHSQRVAHMPRTHTDLRRMLRAQPGQLRVATYDVEASGAGYLFFSQDSRHNAEFWDLAAALGRNVRFQEGNSLTLLRRLQQGEADIAYNVLGPYAVSFTRHQPQVRWVLPQDYALVVTRLMLIHKAARHTAAAKLWTDFVLSRDGQHVLSQGSGLPPIREDLPRQLGHIDLKRNAANLRPIQVGSGLLVYLDTAKKSLFLKRWRDQLPAATRPTH</sequence>